<evidence type="ECO:0000313" key="2">
    <source>
        <dbReference type="Proteomes" id="UP000254082"/>
    </source>
</evidence>
<dbReference type="Proteomes" id="UP000254082">
    <property type="component" value="Unassembled WGS sequence"/>
</dbReference>
<proteinExistence type="predicted"/>
<protein>
    <submittedName>
        <fullName evidence="1">Uncharacterized protein</fullName>
    </submittedName>
</protein>
<dbReference type="RefSeq" id="WP_002996119.1">
    <property type="nucleotide sequence ID" value="NZ_UHFA01000002.1"/>
</dbReference>
<dbReference type="EMBL" id="UHFA01000002">
    <property type="protein sequence ID" value="SUN35280.1"/>
    <property type="molecule type" value="Genomic_DNA"/>
</dbReference>
<keyword evidence="2" id="KW-1185">Reference proteome</keyword>
<evidence type="ECO:0000313" key="1">
    <source>
        <dbReference type="EMBL" id="SUN35280.1"/>
    </source>
</evidence>
<dbReference type="AlphaFoldDB" id="A0A380JD11"/>
<sequence>MQEKDSTLMEQKFLALYRKQRLHRFRDLLTYVAILRKLTKG</sequence>
<accession>A0A380JD11</accession>
<organism evidence="1 2">
    <name type="scientific">Streptococcus downei MFe28</name>
    <dbReference type="NCBI Taxonomy" id="764290"/>
    <lineage>
        <taxon>Bacteria</taxon>
        <taxon>Bacillati</taxon>
        <taxon>Bacillota</taxon>
        <taxon>Bacilli</taxon>
        <taxon>Lactobacillales</taxon>
        <taxon>Streptococcaceae</taxon>
        <taxon>Streptococcus</taxon>
    </lineage>
</organism>
<name>A0A380JD11_STRDO</name>
<gene>
    <name evidence="1" type="ORF">NCTC11391_00260</name>
</gene>
<reference evidence="1 2" key="1">
    <citation type="submission" date="2018-06" db="EMBL/GenBank/DDBJ databases">
        <authorList>
            <consortium name="Pathogen Informatics"/>
            <person name="Doyle S."/>
        </authorList>
    </citation>
    <scope>NUCLEOTIDE SEQUENCE [LARGE SCALE GENOMIC DNA]</scope>
    <source>
        <strain evidence="2">NCTC 11391</strain>
    </source>
</reference>